<protein>
    <submittedName>
        <fullName evidence="3">Uncharacterized protein</fullName>
    </submittedName>
</protein>
<evidence type="ECO:0000313" key="3">
    <source>
        <dbReference type="EMBL" id="WVN85271.1"/>
    </source>
</evidence>
<dbReference type="RefSeq" id="XP_066065972.1">
    <property type="nucleotide sequence ID" value="XM_066209875.1"/>
</dbReference>
<organism evidence="3 4">
    <name type="scientific">Cryptococcus depauperatus CBS 7841</name>
    <dbReference type="NCBI Taxonomy" id="1295531"/>
    <lineage>
        <taxon>Eukaryota</taxon>
        <taxon>Fungi</taxon>
        <taxon>Dikarya</taxon>
        <taxon>Basidiomycota</taxon>
        <taxon>Agaricomycotina</taxon>
        <taxon>Tremellomycetes</taxon>
        <taxon>Tremellales</taxon>
        <taxon>Cryptococcaceae</taxon>
        <taxon>Cryptococcus</taxon>
    </lineage>
</organism>
<evidence type="ECO:0000313" key="4">
    <source>
        <dbReference type="Proteomes" id="UP000094043"/>
    </source>
</evidence>
<dbReference type="KEGG" id="cdep:91084632"/>
<feature type="compositionally biased region" description="Polar residues" evidence="2">
    <location>
        <begin position="106"/>
        <end position="143"/>
    </location>
</feature>
<feature type="region of interest" description="Disordered" evidence="2">
    <location>
        <begin position="90"/>
        <end position="157"/>
    </location>
</feature>
<feature type="region of interest" description="Disordered" evidence="2">
    <location>
        <begin position="25"/>
        <end position="55"/>
    </location>
</feature>
<dbReference type="Pfam" id="PF04059">
    <property type="entry name" value="RRM_2"/>
    <property type="match status" value="1"/>
</dbReference>
<keyword evidence="4" id="KW-1185">Reference proteome</keyword>
<sequence length="715" mass="79979">MSSPQNPPALPMANARPFAVPIKKPVEDEPRVSRPPVKGFNHHVNIRENSELSPKSTHVQLGADVYPIDNFPDISKLRILDENYASSQWDQVASHNTPARKRDSDQSFQTPRRFSLASNLTRSSSPTPGLSNTPFTPRSSFTAGSRGMPTTPYTPAFSYDSRRPSACSDVLGDYAEKSEKAVDWNMNAEIVGRYLLITNVPSDSSEFDFRDMIQNIAEFKALVIKHLRSKGCVIVAFFDPRENLKVYQRLRSGPISIGASYPQVELQCMPVSKDIVETVTGHGRAWEQIWKTSISTVRIEINGGLPMALDTMERVMAAIGSVQHLEAEGYDGRSFIVEFYDTRDAAQAIEALDRQTAGQALLHVEYYCPVNKESAPVRPSLGRQGFSLGSAAYIPGSLNVLRSNSASHIDILTASHPVDDIYSRRKSSPSSLGRFRADEDFFSSQSPSYSSSKRERNISSPISPCWNKEPSTYSDYEGTPSRILSLSRRLSEAGTVQGLVNRADITARAKQRQGLGGHWDVNDRKAIPEQNRVFPERITAGLDFRTTVMVKDVPNKLSRQELVDILNEVVPGDFDFVYLRFDFKNCCNVGYAFVNFCSVQSLLRFIEARVGKKWNMFSSEKVLQLSYADIQGKAALINKFKNSAVMGVIEPWRPQIFYTNGSLKGQPEPFPESDNLAIRQRSMSAQISSFAGTTKTLFDIERPYEYRATPYDHCF</sequence>
<reference evidence="3" key="3">
    <citation type="submission" date="2024-01" db="EMBL/GenBank/DDBJ databases">
        <authorList>
            <person name="Coelho M.A."/>
            <person name="David-Palma M."/>
            <person name="Shea T."/>
            <person name="Sun S."/>
            <person name="Cuomo C.A."/>
            <person name="Heitman J."/>
        </authorList>
    </citation>
    <scope>NUCLEOTIDE SEQUENCE</scope>
    <source>
        <strain evidence="3">CBS 7841</strain>
    </source>
</reference>
<dbReference type="InterPro" id="IPR000504">
    <property type="entry name" value="RRM_dom"/>
</dbReference>
<dbReference type="VEuPathDB" id="FungiDB:L203_05711"/>
<name>A0A1E3HYG6_9TREE</name>
<evidence type="ECO:0000256" key="2">
    <source>
        <dbReference type="SAM" id="MobiDB-lite"/>
    </source>
</evidence>
<evidence type="ECO:0000256" key="1">
    <source>
        <dbReference type="ARBA" id="ARBA00022884"/>
    </source>
</evidence>
<gene>
    <name evidence="3" type="ORF">L203_100416</name>
</gene>
<dbReference type="PANTHER" id="PTHR23189">
    <property type="entry name" value="RNA RECOGNITION MOTIF-CONTAINING"/>
    <property type="match status" value="1"/>
</dbReference>
<dbReference type="InterPro" id="IPR007201">
    <property type="entry name" value="Mei2-like_Rrm_C"/>
</dbReference>
<accession>A0A1E3HYG6</accession>
<dbReference type="OrthoDB" id="417481at2759"/>
<keyword evidence="1" id="KW-0694">RNA-binding</keyword>
<reference evidence="3" key="2">
    <citation type="journal article" date="2022" name="Elife">
        <title>Obligate sexual reproduction of a homothallic fungus closely related to the Cryptococcus pathogenic species complex.</title>
        <authorList>
            <person name="Passer A.R."/>
            <person name="Clancey S.A."/>
            <person name="Shea T."/>
            <person name="David-Palma M."/>
            <person name="Averette A.F."/>
            <person name="Boekhout T."/>
            <person name="Porcel B.M."/>
            <person name="Nowrousian M."/>
            <person name="Cuomo C.A."/>
            <person name="Sun S."/>
            <person name="Heitman J."/>
            <person name="Coelho M.A."/>
        </authorList>
    </citation>
    <scope>NUCLEOTIDE SEQUENCE</scope>
    <source>
        <strain evidence="3">CBS 7841</strain>
    </source>
</reference>
<feature type="region of interest" description="Disordered" evidence="2">
    <location>
        <begin position="443"/>
        <end position="464"/>
    </location>
</feature>
<dbReference type="InterPro" id="IPR035979">
    <property type="entry name" value="RBD_domain_sf"/>
</dbReference>
<dbReference type="PROSITE" id="PS50102">
    <property type="entry name" value="RRM"/>
    <property type="match status" value="1"/>
</dbReference>
<dbReference type="EMBL" id="CP143784">
    <property type="protein sequence ID" value="WVN85271.1"/>
    <property type="molecule type" value="Genomic_DNA"/>
</dbReference>
<dbReference type="GO" id="GO:0003723">
    <property type="term" value="F:RNA binding"/>
    <property type="evidence" value="ECO:0007669"/>
    <property type="project" value="UniProtKB-UniRule"/>
</dbReference>
<dbReference type="AlphaFoldDB" id="A0A1E3HYG6"/>
<dbReference type="SUPFAM" id="SSF54928">
    <property type="entry name" value="RNA-binding domain, RBD"/>
    <property type="match status" value="2"/>
</dbReference>
<dbReference type="GeneID" id="91084632"/>
<proteinExistence type="predicted"/>
<reference evidence="3" key="1">
    <citation type="submission" date="2016-06" db="EMBL/GenBank/DDBJ databases">
        <authorList>
            <person name="Cuomo C."/>
            <person name="Litvintseva A."/>
            <person name="Heitman J."/>
            <person name="Chen Y."/>
            <person name="Sun S."/>
            <person name="Springer D."/>
            <person name="Dromer F."/>
            <person name="Young S."/>
            <person name="Zeng Q."/>
            <person name="Chapman S."/>
            <person name="Gujja S."/>
            <person name="Saif S."/>
            <person name="Birren B."/>
        </authorList>
    </citation>
    <scope>NUCLEOTIDE SEQUENCE</scope>
    <source>
        <strain evidence="3">CBS 7841</strain>
    </source>
</reference>
<dbReference type="Proteomes" id="UP000094043">
    <property type="component" value="Chromosome 1"/>
</dbReference>